<accession>W6UCN1</accession>
<dbReference type="RefSeq" id="XP_024350226.1">
    <property type="nucleotide sequence ID" value="XM_024495395.1"/>
</dbReference>
<sequence length="190" mass="21695">MLRLNKLVCLLIISLISLELLSSPDCCLTIPPEHTLTLANTRKKADLKLLMKIEGKGTALKDAAHSYHFQPPDKSPSDYYLLFLGYDSHTNTCEAELTDGKANNVITITERDLPSDVKIIYLQGGRWLRKGNKSLKNVGDFLPNQIPAIRNSSEGRKRHWGCAFRKRDWSRLNKFHIQINKNENVTWHVN</sequence>
<dbReference type="AlphaFoldDB" id="W6UCN1"/>
<dbReference type="GeneID" id="36341861"/>
<reference evidence="2 3" key="1">
    <citation type="journal article" date="2013" name="Nat. Genet.">
        <title>The genome of the hydatid tapeworm Echinococcus granulosus.</title>
        <authorList>
            <person name="Zheng H."/>
            <person name="Zhang W."/>
            <person name="Zhang L."/>
            <person name="Zhang Z."/>
            <person name="Li J."/>
            <person name="Lu G."/>
            <person name="Zhu Y."/>
            <person name="Wang Y."/>
            <person name="Huang Y."/>
            <person name="Liu J."/>
            <person name="Kang H."/>
            <person name="Chen J."/>
            <person name="Wang L."/>
            <person name="Chen A."/>
            <person name="Yu S."/>
            <person name="Gao Z."/>
            <person name="Jin L."/>
            <person name="Gu W."/>
            <person name="Wang Z."/>
            <person name="Zhao L."/>
            <person name="Shi B."/>
            <person name="Wen H."/>
            <person name="Lin R."/>
            <person name="Jones M.K."/>
            <person name="Brejova B."/>
            <person name="Vinar T."/>
            <person name="Zhao G."/>
            <person name="McManus D.P."/>
            <person name="Chen Z."/>
            <person name="Zhou Y."/>
            <person name="Wang S."/>
        </authorList>
    </citation>
    <scope>NUCLEOTIDE SEQUENCE [LARGE SCALE GENOMIC DNA]</scope>
</reference>
<dbReference type="KEGG" id="egl:EGR_06146"/>
<dbReference type="Proteomes" id="UP000019149">
    <property type="component" value="Unassembled WGS sequence"/>
</dbReference>
<protein>
    <submittedName>
        <fullName evidence="2">Uncharacterized protein</fullName>
    </submittedName>
</protein>
<feature type="chain" id="PRO_5004882706" evidence="1">
    <location>
        <begin position="23"/>
        <end position="190"/>
    </location>
</feature>
<evidence type="ECO:0000256" key="1">
    <source>
        <dbReference type="SAM" id="SignalP"/>
    </source>
</evidence>
<keyword evidence="3" id="KW-1185">Reference proteome</keyword>
<dbReference type="CTD" id="36341861"/>
<evidence type="ECO:0000313" key="2">
    <source>
        <dbReference type="EMBL" id="EUB59030.1"/>
    </source>
</evidence>
<comment type="caution">
    <text evidence="2">The sequence shown here is derived from an EMBL/GenBank/DDBJ whole genome shotgun (WGS) entry which is preliminary data.</text>
</comment>
<organism evidence="2 3">
    <name type="scientific">Echinococcus granulosus</name>
    <name type="common">Hydatid tapeworm</name>
    <dbReference type="NCBI Taxonomy" id="6210"/>
    <lineage>
        <taxon>Eukaryota</taxon>
        <taxon>Metazoa</taxon>
        <taxon>Spiralia</taxon>
        <taxon>Lophotrochozoa</taxon>
        <taxon>Platyhelminthes</taxon>
        <taxon>Cestoda</taxon>
        <taxon>Eucestoda</taxon>
        <taxon>Cyclophyllidea</taxon>
        <taxon>Taeniidae</taxon>
        <taxon>Echinococcus</taxon>
        <taxon>Echinococcus granulosus group</taxon>
    </lineage>
</organism>
<proteinExistence type="predicted"/>
<dbReference type="EMBL" id="APAU02000051">
    <property type="protein sequence ID" value="EUB59030.1"/>
    <property type="molecule type" value="Genomic_DNA"/>
</dbReference>
<name>W6UCN1_ECHGR</name>
<feature type="signal peptide" evidence="1">
    <location>
        <begin position="1"/>
        <end position="22"/>
    </location>
</feature>
<gene>
    <name evidence="2" type="ORF">EGR_06146</name>
</gene>
<keyword evidence="1" id="KW-0732">Signal</keyword>
<evidence type="ECO:0000313" key="3">
    <source>
        <dbReference type="Proteomes" id="UP000019149"/>
    </source>
</evidence>